<evidence type="ECO:0000313" key="2">
    <source>
        <dbReference type="Proteomes" id="UP000053766"/>
    </source>
</evidence>
<gene>
    <name evidence="1" type="ORF">DICVIV_04048</name>
</gene>
<dbReference type="Proteomes" id="UP000053766">
    <property type="component" value="Unassembled WGS sequence"/>
</dbReference>
<dbReference type="AlphaFoldDB" id="A0A0D8XZA4"/>
<keyword evidence="2" id="KW-1185">Reference proteome</keyword>
<protein>
    <submittedName>
        <fullName evidence="1">Uncharacterized protein</fullName>
    </submittedName>
</protein>
<sequence length="106" mass="12100">MSPALLEHGCTSFPLTWNTYTAKGNVRTCDLISSKTVSTRRLEVRNLLSGEIRHLIFLCIVCDMNTGLTFWTSISSRLRLVDLNPVGEFCRRKALERRVKRTDIKA</sequence>
<reference evidence="2" key="2">
    <citation type="journal article" date="2016" name="Sci. Rep.">
        <title>Dictyocaulus viviparus genome, variome and transcriptome elucidate lungworm biology and support future intervention.</title>
        <authorList>
            <person name="McNulty S.N."/>
            <person name="Strube C."/>
            <person name="Rosa B.A."/>
            <person name="Martin J.C."/>
            <person name="Tyagi R."/>
            <person name="Choi Y.J."/>
            <person name="Wang Q."/>
            <person name="Hallsworth Pepin K."/>
            <person name="Zhang X."/>
            <person name="Ozersky P."/>
            <person name="Wilson R.K."/>
            <person name="Sternberg P.W."/>
            <person name="Gasser R.B."/>
            <person name="Mitreva M."/>
        </authorList>
    </citation>
    <scope>NUCLEOTIDE SEQUENCE [LARGE SCALE GENOMIC DNA]</scope>
    <source>
        <strain evidence="2">HannoverDv2000</strain>
    </source>
</reference>
<proteinExistence type="predicted"/>
<dbReference type="EMBL" id="KN716223">
    <property type="protein sequence ID" value="KJH49795.1"/>
    <property type="molecule type" value="Genomic_DNA"/>
</dbReference>
<name>A0A0D8XZA4_DICVI</name>
<accession>A0A0D8XZA4</accession>
<organism evidence="1 2">
    <name type="scientific">Dictyocaulus viviparus</name>
    <name type="common">Bovine lungworm</name>
    <dbReference type="NCBI Taxonomy" id="29172"/>
    <lineage>
        <taxon>Eukaryota</taxon>
        <taxon>Metazoa</taxon>
        <taxon>Ecdysozoa</taxon>
        <taxon>Nematoda</taxon>
        <taxon>Chromadorea</taxon>
        <taxon>Rhabditida</taxon>
        <taxon>Rhabditina</taxon>
        <taxon>Rhabditomorpha</taxon>
        <taxon>Strongyloidea</taxon>
        <taxon>Metastrongylidae</taxon>
        <taxon>Dictyocaulus</taxon>
    </lineage>
</organism>
<reference evidence="1 2" key="1">
    <citation type="submission" date="2013-11" db="EMBL/GenBank/DDBJ databases">
        <title>Draft genome of the bovine lungworm Dictyocaulus viviparus.</title>
        <authorList>
            <person name="Mitreva M."/>
        </authorList>
    </citation>
    <scope>NUCLEOTIDE SEQUENCE [LARGE SCALE GENOMIC DNA]</scope>
    <source>
        <strain evidence="1 2">HannoverDv2000</strain>
    </source>
</reference>
<evidence type="ECO:0000313" key="1">
    <source>
        <dbReference type="EMBL" id="KJH49795.1"/>
    </source>
</evidence>